<accession>A0A8H7SH72</accession>
<keyword evidence="3" id="KW-1185">Reference proteome</keyword>
<feature type="non-terminal residue" evidence="2">
    <location>
        <position position="309"/>
    </location>
</feature>
<protein>
    <submittedName>
        <fullName evidence="2">Uncharacterized protein</fullName>
    </submittedName>
</protein>
<evidence type="ECO:0000256" key="1">
    <source>
        <dbReference type="SAM" id="MobiDB-lite"/>
    </source>
</evidence>
<organism evidence="2 3">
    <name type="scientific">Thamnidium elegans</name>
    <dbReference type="NCBI Taxonomy" id="101142"/>
    <lineage>
        <taxon>Eukaryota</taxon>
        <taxon>Fungi</taxon>
        <taxon>Fungi incertae sedis</taxon>
        <taxon>Mucoromycota</taxon>
        <taxon>Mucoromycotina</taxon>
        <taxon>Mucoromycetes</taxon>
        <taxon>Mucorales</taxon>
        <taxon>Mucorineae</taxon>
        <taxon>Mucoraceae</taxon>
        <taxon>Thamnidium</taxon>
    </lineage>
</organism>
<dbReference type="AlphaFoldDB" id="A0A8H7SH72"/>
<evidence type="ECO:0000313" key="2">
    <source>
        <dbReference type="EMBL" id="KAG2228378.1"/>
    </source>
</evidence>
<reference evidence="2" key="1">
    <citation type="submission" date="2021-01" db="EMBL/GenBank/DDBJ databases">
        <title>Metabolic potential, ecology and presence of endohyphal bacteria is reflected in genomic diversity of Mucoromycotina.</title>
        <authorList>
            <person name="Muszewska A."/>
            <person name="Okrasinska A."/>
            <person name="Steczkiewicz K."/>
            <person name="Drgas O."/>
            <person name="Orlowska M."/>
            <person name="Perlinska-Lenart U."/>
            <person name="Aleksandrzak-Piekarczyk T."/>
            <person name="Szatraj K."/>
            <person name="Zielenkiewicz U."/>
            <person name="Pilsyk S."/>
            <person name="Malc E."/>
            <person name="Mieczkowski P."/>
            <person name="Kruszewska J.S."/>
            <person name="Biernat P."/>
            <person name="Pawlowska J."/>
        </authorList>
    </citation>
    <scope>NUCLEOTIDE SEQUENCE</scope>
    <source>
        <strain evidence="2">WA0000018081</strain>
    </source>
</reference>
<proteinExistence type="predicted"/>
<evidence type="ECO:0000313" key="3">
    <source>
        <dbReference type="Proteomes" id="UP000613177"/>
    </source>
</evidence>
<gene>
    <name evidence="2" type="ORF">INT48_001719</name>
</gene>
<comment type="caution">
    <text evidence="2">The sequence shown here is derived from an EMBL/GenBank/DDBJ whole genome shotgun (WGS) entry which is preliminary data.</text>
</comment>
<dbReference type="Proteomes" id="UP000613177">
    <property type="component" value="Unassembled WGS sequence"/>
</dbReference>
<name>A0A8H7SH72_9FUNG</name>
<dbReference type="EMBL" id="JAEPRE010000530">
    <property type="protein sequence ID" value="KAG2228378.1"/>
    <property type="molecule type" value="Genomic_DNA"/>
</dbReference>
<feature type="region of interest" description="Disordered" evidence="1">
    <location>
        <begin position="1"/>
        <end position="35"/>
    </location>
</feature>
<sequence>MPPLNVNTGRNRRGRPRNILPNNVTTETRRPGRTSGQVVSAWGTRVPTAGDRIEDARIIGSPETTWTHLRENIGAFYRESDVCGFNGCANDMTLTYRVQKKQFYYRCRYPIPRNAHSDRQESITTNTIFYNSKKSVNVVYCILLEYFRSAKANDTYSTIKVHGVTISQISKDCQAMMNSDYVREDGTVVPADYSGFYFSRHQVVNHSINFATEDQVRGNQTDGLIHTNVIEGLWAPMKRFINPRNRTIKDCPGKLLEFLWRRENQGLGLITGMERRIREVQLESSSSTLGSFDSFITRAEAWDEKQEVE</sequence>